<keyword evidence="5" id="KW-0963">Cytoplasm</keyword>
<evidence type="ECO:0000256" key="13">
    <source>
        <dbReference type="ARBA" id="ARBA00022842"/>
    </source>
</evidence>
<evidence type="ECO:0000256" key="1">
    <source>
        <dbReference type="ARBA" id="ARBA00001946"/>
    </source>
</evidence>
<evidence type="ECO:0000256" key="6">
    <source>
        <dbReference type="ARBA" id="ARBA00022527"/>
    </source>
</evidence>
<keyword evidence="23" id="KW-1185">Reference proteome</keyword>
<feature type="binding site" evidence="19">
    <location>
        <position position="1197"/>
    </location>
    <ligand>
        <name>ATP</name>
        <dbReference type="ChEBI" id="CHEBI:30616"/>
    </ligand>
</feature>
<dbReference type="FunFam" id="1.10.510.10:FF:000122">
    <property type="entry name" value="Mitogen-activated protein kinase kinase kinase 4"/>
    <property type="match status" value="1"/>
</dbReference>
<feature type="region of interest" description="Disordered" evidence="20">
    <location>
        <begin position="1031"/>
        <end position="1091"/>
    </location>
</feature>
<comment type="cofactor">
    <cofactor evidence="1">
        <name>Mg(2+)</name>
        <dbReference type="ChEBI" id="CHEBI:18420"/>
    </cofactor>
</comment>
<keyword evidence="10 19" id="KW-0547">Nucleotide-binding</keyword>
<evidence type="ECO:0000256" key="9">
    <source>
        <dbReference type="ARBA" id="ARBA00022723"/>
    </source>
</evidence>
<dbReference type="InterPro" id="IPR000719">
    <property type="entry name" value="Prot_kinase_dom"/>
</dbReference>
<evidence type="ECO:0000256" key="16">
    <source>
        <dbReference type="ARBA" id="ARBA00060115"/>
    </source>
</evidence>
<feature type="compositionally biased region" description="Polar residues" evidence="20">
    <location>
        <begin position="310"/>
        <end position="326"/>
    </location>
</feature>
<dbReference type="PROSITE" id="PS50011">
    <property type="entry name" value="PROTEIN_KINASE_DOM"/>
    <property type="match status" value="1"/>
</dbReference>
<dbReference type="Proteomes" id="UP000494165">
    <property type="component" value="Unassembled WGS sequence"/>
</dbReference>
<evidence type="ECO:0000256" key="5">
    <source>
        <dbReference type="ARBA" id="ARBA00022490"/>
    </source>
</evidence>
<evidence type="ECO:0000256" key="17">
    <source>
        <dbReference type="ARBA" id="ARBA00069057"/>
    </source>
</evidence>
<comment type="similarity">
    <text evidence="3">Belongs to the protein kinase superfamily. STE Ser/Thr protein kinase family. MAP kinase kinase kinase subfamily.</text>
</comment>
<protein>
    <recommendedName>
        <fullName evidence="17">Mitogen-activated protein kinase kinase kinase 4</fullName>
        <ecNumber evidence="4">2.7.11.25</ecNumber>
    </recommendedName>
    <alternativeName>
        <fullName evidence="18">MAPK/ERK kinase kinase 4</fullName>
    </alternativeName>
</protein>
<dbReference type="Gene3D" id="1.10.510.10">
    <property type="entry name" value="Transferase(Phosphotransferase) domain 1"/>
    <property type="match status" value="1"/>
</dbReference>
<dbReference type="CDD" id="cd06626">
    <property type="entry name" value="STKc_MEKK4"/>
    <property type="match status" value="1"/>
</dbReference>
<dbReference type="GO" id="GO:0048471">
    <property type="term" value="C:perinuclear region of cytoplasm"/>
    <property type="evidence" value="ECO:0007669"/>
    <property type="project" value="UniProtKB-SubCell"/>
</dbReference>
<evidence type="ECO:0000256" key="20">
    <source>
        <dbReference type="SAM" id="MobiDB-lite"/>
    </source>
</evidence>
<dbReference type="Pfam" id="PF00069">
    <property type="entry name" value="Pkinase"/>
    <property type="match status" value="1"/>
</dbReference>
<feature type="region of interest" description="Disordered" evidence="20">
    <location>
        <begin position="294"/>
        <end position="335"/>
    </location>
</feature>
<dbReference type="InterPro" id="IPR045801">
    <property type="entry name" value="MEKK4_N"/>
</dbReference>
<dbReference type="GO" id="GO:0004709">
    <property type="term" value="F:MAP kinase kinase kinase activity"/>
    <property type="evidence" value="ECO:0007669"/>
    <property type="project" value="UniProtKB-EC"/>
</dbReference>
<keyword evidence="8" id="KW-0808">Transferase</keyword>
<evidence type="ECO:0000256" key="10">
    <source>
        <dbReference type="ARBA" id="ARBA00022741"/>
    </source>
</evidence>
<evidence type="ECO:0000313" key="23">
    <source>
        <dbReference type="Proteomes" id="UP000494165"/>
    </source>
</evidence>
<evidence type="ECO:0000256" key="11">
    <source>
        <dbReference type="ARBA" id="ARBA00022777"/>
    </source>
</evidence>
<dbReference type="SUPFAM" id="SSF56112">
    <property type="entry name" value="Protein kinase-like (PK-like)"/>
    <property type="match status" value="1"/>
</dbReference>
<keyword evidence="11" id="KW-0418">Kinase</keyword>
<reference evidence="22 23" key="1">
    <citation type="submission" date="2020-04" db="EMBL/GenBank/DDBJ databases">
        <authorList>
            <person name="Alioto T."/>
            <person name="Alioto T."/>
            <person name="Gomez Garrido J."/>
        </authorList>
    </citation>
    <scope>NUCLEOTIDE SEQUENCE [LARGE SCALE GENOMIC DNA]</scope>
</reference>
<evidence type="ECO:0000256" key="18">
    <source>
        <dbReference type="ARBA" id="ARBA00083883"/>
    </source>
</evidence>
<evidence type="ECO:0000256" key="15">
    <source>
        <dbReference type="ARBA" id="ARBA00048329"/>
    </source>
</evidence>
<evidence type="ECO:0000256" key="4">
    <source>
        <dbReference type="ARBA" id="ARBA00012406"/>
    </source>
</evidence>
<keyword evidence="7" id="KW-0597">Phosphoprotein</keyword>
<feature type="domain" description="Protein kinase" evidence="21">
    <location>
        <begin position="1168"/>
        <end position="1429"/>
    </location>
</feature>
<dbReference type="InterPro" id="IPR008271">
    <property type="entry name" value="Ser/Thr_kinase_AS"/>
</dbReference>
<evidence type="ECO:0000313" key="22">
    <source>
        <dbReference type="EMBL" id="CAB3382788.1"/>
    </source>
</evidence>
<dbReference type="PANTHER" id="PTHR48016">
    <property type="entry name" value="MAP KINASE KINASE KINASE SSK2-RELATED-RELATED"/>
    <property type="match status" value="1"/>
</dbReference>
<evidence type="ECO:0000256" key="2">
    <source>
        <dbReference type="ARBA" id="ARBA00004556"/>
    </source>
</evidence>
<comment type="subcellular location">
    <subcellularLocation>
        <location evidence="2">Cytoplasm</location>
        <location evidence="2">Perinuclear region</location>
    </subcellularLocation>
</comment>
<evidence type="ECO:0000256" key="8">
    <source>
        <dbReference type="ARBA" id="ARBA00022679"/>
    </source>
</evidence>
<dbReference type="InterPro" id="IPR050538">
    <property type="entry name" value="MAP_kinase_kinase_kinase"/>
</dbReference>
<dbReference type="SMART" id="SM00220">
    <property type="entry name" value="S_TKc"/>
    <property type="match status" value="1"/>
</dbReference>
<evidence type="ECO:0000259" key="21">
    <source>
        <dbReference type="PROSITE" id="PS50011"/>
    </source>
</evidence>
<evidence type="ECO:0000256" key="7">
    <source>
        <dbReference type="ARBA" id="ARBA00022553"/>
    </source>
</evidence>
<name>A0A8S1DNU8_9INSE</name>
<evidence type="ECO:0000256" key="12">
    <source>
        <dbReference type="ARBA" id="ARBA00022840"/>
    </source>
</evidence>
<dbReference type="InterPro" id="IPR011009">
    <property type="entry name" value="Kinase-like_dom_sf"/>
</dbReference>
<accession>A0A8S1DNU8</accession>
<comment type="function">
    <text evidence="16">Component of a protein kinase signal transduction cascade. Activates the CSBP2, P38 and JNK MAPK pathways, but not the ERK pathway. Specifically phosphorylates and activates MAP2K4 and MAP2K6.</text>
</comment>
<dbReference type="OrthoDB" id="1043025at2759"/>
<comment type="caution">
    <text evidence="22">The sequence shown here is derived from an EMBL/GenBank/DDBJ whole genome shotgun (WGS) entry which is preliminary data.</text>
</comment>
<comment type="catalytic activity">
    <reaction evidence="15">
        <text>L-seryl-[protein] + ATP = O-phospho-L-seryl-[protein] + ADP + H(+)</text>
        <dbReference type="Rhea" id="RHEA:17989"/>
        <dbReference type="Rhea" id="RHEA-COMP:9863"/>
        <dbReference type="Rhea" id="RHEA-COMP:11604"/>
        <dbReference type="ChEBI" id="CHEBI:15378"/>
        <dbReference type="ChEBI" id="CHEBI:29999"/>
        <dbReference type="ChEBI" id="CHEBI:30616"/>
        <dbReference type="ChEBI" id="CHEBI:83421"/>
        <dbReference type="ChEBI" id="CHEBI:456216"/>
        <dbReference type="EC" id="2.7.11.25"/>
    </reaction>
</comment>
<gene>
    <name evidence="22" type="ORF">CLODIP_2_CD09740</name>
</gene>
<dbReference type="PROSITE" id="PS00108">
    <property type="entry name" value="PROTEIN_KINASE_ST"/>
    <property type="match status" value="1"/>
</dbReference>
<dbReference type="EC" id="2.7.11.25" evidence="4"/>
<dbReference type="GO" id="GO:0005524">
    <property type="term" value="F:ATP binding"/>
    <property type="evidence" value="ECO:0007669"/>
    <property type="project" value="UniProtKB-UniRule"/>
</dbReference>
<dbReference type="PROSITE" id="PS00107">
    <property type="entry name" value="PROTEIN_KINASE_ATP"/>
    <property type="match status" value="1"/>
</dbReference>
<keyword evidence="13" id="KW-0460">Magnesium</keyword>
<keyword evidence="9" id="KW-0479">Metal-binding</keyword>
<organism evidence="22 23">
    <name type="scientific">Cloeon dipterum</name>
    <dbReference type="NCBI Taxonomy" id="197152"/>
    <lineage>
        <taxon>Eukaryota</taxon>
        <taxon>Metazoa</taxon>
        <taxon>Ecdysozoa</taxon>
        <taxon>Arthropoda</taxon>
        <taxon>Hexapoda</taxon>
        <taxon>Insecta</taxon>
        <taxon>Pterygota</taxon>
        <taxon>Palaeoptera</taxon>
        <taxon>Ephemeroptera</taxon>
        <taxon>Pisciforma</taxon>
        <taxon>Baetidae</taxon>
        <taxon>Cloeon</taxon>
    </lineage>
</organism>
<dbReference type="PANTHER" id="PTHR48016:SF32">
    <property type="entry name" value="MITOGEN-ACTIVATED PROTEIN KINASE KINASE KINASE 4"/>
    <property type="match status" value="1"/>
</dbReference>
<dbReference type="Pfam" id="PF19431">
    <property type="entry name" value="MEKK4_N"/>
    <property type="match status" value="1"/>
</dbReference>
<evidence type="ECO:0000256" key="19">
    <source>
        <dbReference type="PROSITE-ProRule" id="PRU10141"/>
    </source>
</evidence>
<evidence type="ECO:0000256" key="3">
    <source>
        <dbReference type="ARBA" id="ARBA00006529"/>
    </source>
</evidence>
<keyword evidence="12 19" id="KW-0067">ATP-binding</keyword>
<feature type="compositionally biased region" description="Polar residues" evidence="20">
    <location>
        <begin position="1036"/>
        <end position="1077"/>
    </location>
</feature>
<dbReference type="EMBL" id="CADEPI010000284">
    <property type="protein sequence ID" value="CAB3382788.1"/>
    <property type="molecule type" value="Genomic_DNA"/>
</dbReference>
<evidence type="ECO:0000256" key="14">
    <source>
        <dbReference type="ARBA" id="ARBA00047559"/>
    </source>
</evidence>
<dbReference type="InterPro" id="IPR017441">
    <property type="entry name" value="Protein_kinase_ATP_BS"/>
</dbReference>
<proteinExistence type="inferred from homology"/>
<keyword evidence="6" id="KW-0723">Serine/threonine-protein kinase</keyword>
<comment type="catalytic activity">
    <reaction evidence="14">
        <text>L-threonyl-[protein] + ATP = O-phospho-L-threonyl-[protein] + ADP + H(+)</text>
        <dbReference type="Rhea" id="RHEA:46608"/>
        <dbReference type="Rhea" id="RHEA-COMP:11060"/>
        <dbReference type="Rhea" id="RHEA-COMP:11605"/>
        <dbReference type="ChEBI" id="CHEBI:15378"/>
        <dbReference type="ChEBI" id="CHEBI:30013"/>
        <dbReference type="ChEBI" id="CHEBI:30616"/>
        <dbReference type="ChEBI" id="CHEBI:61977"/>
        <dbReference type="ChEBI" id="CHEBI:456216"/>
        <dbReference type="EC" id="2.7.11.25"/>
    </reaction>
</comment>
<dbReference type="GO" id="GO:0046872">
    <property type="term" value="F:metal ion binding"/>
    <property type="evidence" value="ECO:0007669"/>
    <property type="project" value="UniProtKB-KW"/>
</dbReference>
<sequence length="1472" mass="166358">MVIAGDGRQRVRKRSMKLLRESERDWKLDIDGQSSSNAMFSNGSVPTEDRAESMPAPAVKIETVNRFMSLASKVVKCDRQNKIVNALTIEDKPIITEQCPQNRVDFFNRYSLLIRMGNPERLQDKNNCRRQLSKEETLWQSELKDMIWLELQAFLADRSLPEQDVFLCEERKSVAGLLEEIANYKFCPTKADNQQDSVDSGTELDCSCLSMFCSECSRNQNLAIEQVECLLSRLEQAVALYPSSRVMAAEYPLFKSIEFNNKLKAMCLWYNMTRLHRLKVSIIGKLLNQLNQRSHRSRSGHWPRLDEDSGISTSTSPSTAGGNVTSDPFKMPDAPDLKRKETKVKFCINNLDIESTTSPSDSNSSNASTGISMHGLLNESVVSSSSSRTSVSSSEKCCDIPHLQDGTGTPCVMSPYRTYIEDVLKTHGLRRAILYLERLHFHLLSKAKITLDKSAGAVVEPTAEQMQTEEWELKRFGQWSPEAQSMCLPSYKSAFLFLARIALDLIHEYLKLRLDQKPTEPSALSIRQLMREMKEGLHEGVKQRQRYLHLMRSATWTASQEVTDRLEQDVADFDRSMKYILETYLEYLQKWVLIVQKESVVVCPYQKSLLEEEWKFVKITCPFIPGGEALAANSFCRMASGMLSAIVDHLNAGVDDLNSILEDSNVERDIEEQQLSEDEVFEQKQSILSGSRSIQMIFHEARERALRAINFAKTLRKDLEIASSFSLMATLNQFLHCLAKADHVRVVAPHSCSHLMFVPAFLKTKPELVCRLVNMNLTSGSCGLDPADADGPHYLVLVQCSDEEITWPGETISIQPTAETTITLSHVEFRGVLLVVCDSTMLSKHRKHLVSKLGCTVALTQESLPSNYTIAESLKELKTDAVNLRKCVTTSIQSVERSFDVRNMTDIDEQDKLALISKIREILHQCYKFGFEYNKEVCRLVTGDAKGKQTCGMHEFAKQWMQFVKGWCERGRGLRPRWANQGLEFLMAASEPDKTRYLSDEQFEEFKHQIDECVAHVIGSALDKSPRNSLIECRSRGTSPSPLSRKQFRSSRSMPENSGMTPPARSVSQPFINSASATPELLDSPQPMRRRMESVPNGLDGHVAETLRIPLRGGPGGAKWSDRVKDAVDQLDQRIDEKLHEQELIGKETEIHSPDRVHIKARAVTFSWQRGIKIGQGRFGKVYTAVNNATGELMAMKEISFQPNDHKAIRKIAEELHIFEGIQHKHLIRYYGVEIHREEMLIFMEYCEEGTLETLVAATANGLPEQLVRSYTRQLLLAVSTLHFHGIVHRDIKSANIFLTDEGNCLKLGDFGSAVKIRANTTMPGELQGFVGTQAYMAPEVFMKSNADGHGRAADMWSSGCVVIEMASGKRPWPEFESNYQIMFKVGMGDKPKTPDTLSVEGHSFVDLCLLHDPHKRASADELLEHTFVKFEMDDIEEETGSYHSSTSSNTRFFLDPHFSSGTLGFRRLSYT</sequence>